<comment type="caution">
    <text evidence="2">The sequence shown here is derived from an EMBL/GenBank/DDBJ whole genome shotgun (WGS) entry which is preliminary data.</text>
</comment>
<feature type="coiled-coil region" evidence="1">
    <location>
        <begin position="61"/>
        <end position="101"/>
    </location>
</feature>
<dbReference type="EMBL" id="BGPR01094086">
    <property type="protein sequence ID" value="GBM33406.1"/>
    <property type="molecule type" value="Genomic_DNA"/>
</dbReference>
<reference evidence="2 3" key="1">
    <citation type="journal article" date="2019" name="Sci. Rep.">
        <title>Orb-weaving spider Araneus ventricosus genome elucidates the spidroin gene catalogue.</title>
        <authorList>
            <person name="Kono N."/>
            <person name="Nakamura H."/>
            <person name="Ohtoshi R."/>
            <person name="Moran D.A.P."/>
            <person name="Shinohara A."/>
            <person name="Yoshida Y."/>
            <person name="Fujiwara M."/>
            <person name="Mori M."/>
            <person name="Tomita M."/>
            <person name="Arakawa K."/>
        </authorList>
    </citation>
    <scope>NUCLEOTIDE SEQUENCE [LARGE SCALE GENOMIC DNA]</scope>
</reference>
<evidence type="ECO:0000256" key="1">
    <source>
        <dbReference type="SAM" id="Coils"/>
    </source>
</evidence>
<organism evidence="2 3">
    <name type="scientific">Araneus ventricosus</name>
    <name type="common">Orbweaver spider</name>
    <name type="synonym">Epeira ventricosa</name>
    <dbReference type="NCBI Taxonomy" id="182803"/>
    <lineage>
        <taxon>Eukaryota</taxon>
        <taxon>Metazoa</taxon>
        <taxon>Ecdysozoa</taxon>
        <taxon>Arthropoda</taxon>
        <taxon>Chelicerata</taxon>
        <taxon>Arachnida</taxon>
        <taxon>Araneae</taxon>
        <taxon>Araneomorphae</taxon>
        <taxon>Entelegynae</taxon>
        <taxon>Araneoidea</taxon>
        <taxon>Araneidae</taxon>
        <taxon>Araneus</taxon>
    </lineage>
</organism>
<protein>
    <submittedName>
        <fullName evidence="2">Uncharacterized protein</fullName>
    </submittedName>
</protein>
<dbReference type="AlphaFoldDB" id="A0A4Y2EZG5"/>
<evidence type="ECO:0000313" key="2">
    <source>
        <dbReference type="EMBL" id="GBM33406.1"/>
    </source>
</evidence>
<keyword evidence="1" id="KW-0175">Coiled coil</keyword>
<name>A0A4Y2EZG5_ARAVE</name>
<accession>A0A4Y2EZG5</accession>
<gene>
    <name evidence="2" type="ORF">AVEN_72258_1</name>
</gene>
<sequence length="113" mass="13846">MSIFAGARKCYLKILAEELGETVNDSHKLENLKKIILTCKEYEEQSAKEWMKTIINERKEREEIAERRRQDEIQIAEQKRKEEIELRKLKYEERIRKEEQEVLNRRHRQEVNC</sequence>
<keyword evidence="3" id="KW-1185">Reference proteome</keyword>
<evidence type="ECO:0000313" key="3">
    <source>
        <dbReference type="Proteomes" id="UP000499080"/>
    </source>
</evidence>
<proteinExistence type="predicted"/>
<dbReference type="Proteomes" id="UP000499080">
    <property type="component" value="Unassembled WGS sequence"/>
</dbReference>